<feature type="compositionally biased region" description="Polar residues" evidence="1">
    <location>
        <begin position="62"/>
        <end position="71"/>
    </location>
</feature>
<reference evidence="3 4" key="1">
    <citation type="journal article" date="2020" name="Biotechnol. Biofuels">
        <title>New insights from the biogas microbiome by comprehensive genome-resolved metagenomics of nearly 1600 species originating from multiple anaerobic digesters.</title>
        <authorList>
            <person name="Campanaro S."/>
            <person name="Treu L."/>
            <person name="Rodriguez-R L.M."/>
            <person name="Kovalovszki A."/>
            <person name="Ziels R.M."/>
            <person name="Maus I."/>
            <person name="Zhu X."/>
            <person name="Kougias P.G."/>
            <person name="Basile A."/>
            <person name="Luo G."/>
            <person name="Schluter A."/>
            <person name="Konstantinidis K.T."/>
            <person name="Angelidaki I."/>
        </authorList>
    </citation>
    <scope>NUCLEOTIDE SEQUENCE [LARGE SCALE GENOMIC DNA]</scope>
    <source>
        <strain evidence="3">AS06rmzACSIP_256</strain>
    </source>
</reference>
<evidence type="ECO:0000313" key="4">
    <source>
        <dbReference type="Proteomes" id="UP000536534"/>
    </source>
</evidence>
<dbReference type="Pfam" id="PF13683">
    <property type="entry name" value="rve_3"/>
    <property type="match status" value="1"/>
</dbReference>
<dbReference type="AlphaFoldDB" id="A0A7X7R7C8"/>
<dbReference type="PANTHER" id="PTHR35004:SF6">
    <property type="entry name" value="TRANSPOSASE"/>
    <property type="match status" value="1"/>
</dbReference>
<dbReference type="InterPro" id="IPR009057">
    <property type="entry name" value="Homeodomain-like_sf"/>
</dbReference>
<dbReference type="InterPro" id="IPR012337">
    <property type="entry name" value="RNaseH-like_sf"/>
</dbReference>
<dbReference type="SUPFAM" id="SSF46689">
    <property type="entry name" value="Homeodomain-like"/>
    <property type="match status" value="1"/>
</dbReference>
<comment type="caution">
    <text evidence="3">The sequence shown here is derived from an EMBL/GenBank/DDBJ whole genome shotgun (WGS) entry which is preliminary data.</text>
</comment>
<dbReference type="InterPro" id="IPR047656">
    <property type="entry name" value="IS481-like_transpos"/>
</dbReference>
<feature type="domain" description="Integrase catalytic" evidence="2">
    <location>
        <begin position="151"/>
        <end position="321"/>
    </location>
</feature>
<evidence type="ECO:0000259" key="2">
    <source>
        <dbReference type="PROSITE" id="PS50994"/>
    </source>
</evidence>
<dbReference type="InterPro" id="IPR036397">
    <property type="entry name" value="RNaseH_sf"/>
</dbReference>
<dbReference type="Gene3D" id="3.30.420.10">
    <property type="entry name" value="Ribonuclease H-like superfamily/Ribonuclease H"/>
    <property type="match status" value="1"/>
</dbReference>
<organism evidence="3 4">
    <name type="scientific">Thauera phenolivorans</name>
    <dbReference type="NCBI Taxonomy" id="1792543"/>
    <lineage>
        <taxon>Bacteria</taxon>
        <taxon>Pseudomonadati</taxon>
        <taxon>Pseudomonadota</taxon>
        <taxon>Betaproteobacteria</taxon>
        <taxon>Rhodocyclales</taxon>
        <taxon>Zoogloeaceae</taxon>
        <taxon>Thauera</taxon>
    </lineage>
</organism>
<evidence type="ECO:0000313" key="3">
    <source>
        <dbReference type="EMBL" id="NLF53158.1"/>
    </source>
</evidence>
<gene>
    <name evidence="3" type="ORF">GX576_01895</name>
</gene>
<dbReference type="GO" id="GO:0015074">
    <property type="term" value="P:DNA integration"/>
    <property type="evidence" value="ECO:0007669"/>
    <property type="project" value="InterPro"/>
</dbReference>
<proteinExistence type="predicted"/>
<name>A0A7X7R7C8_9RHOO</name>
<dbReference type="PANTHER" id="PTHR35004">
    <property type="entry name" value="TRANSPOSASE RV3428C-RELATED"/>
    <property type="match status" value="1"/>
</dbReference>
<feature type="region of interest" description="Disordered" evidence="1">
    <location>
        <begin position="52"/>
        <end position="71"/>
    </location>
</feature>
<dbReference type="Proteomes" id="UP000536534">
    <property type="component" value="Unassembled WGS sequence"/>
</dbReference>
<accession>A0A7X7R7C8</accession>
<evidence type="ECO:0000256" key="1">
    <source>
        <dbReference type="SAM" id="MobiDB-lite"/>
    </source>
</evidence>
<sequence>MSHRNARLTPNGRRILVDRILSGRPVAHVAKELGVSRQCAHRWLARYRDEGPAGLEDRSSRPRSSPHATTPQITDRILAIRAQDRWSRDEIAAIVPVSATTVSRILRRAGCPPLRDLDPVTGTPIRATRTTHVRYEREHPGELIHIDVKKLGRIPLGGGWRANGTRELNHHRGRGIGFDHVHVAVDDHSRLAFAQVLPDERAATCAAFLQAALDFFHAHGIRVREVMTDNALNYTRAHDFQHLLAVHGIRHRRTRPYSPWQNGKAERFNRTLQERWAYRRAYTSNEERAEALDPFLDWYNYARPHHALGGRPPITRVSTTY</sequence>
<protein>
    <submittedName>
        <fullName evidence="3">IS481 family transposase</fullName>
    </submittedName>
</protein>
<dbReference type="InterPro" id="IPR001584">
    <property type="entry name" value="Integrase_cat-core"/>
</dbReference>
<dbReference type="GO" id="GO:0003676">
    <property type="term" value="F:nucleic acid binding"/>
    <property type="evidence" value="ECO:0007669"/>
    <property type="project" value="InterPro"/>
</dbReference>
<dbReference type="PROSITE" id="PS50994">
    <property type="entry name" value="INTEGRASE"/>
    <property type="match status" value="1"/>
</dbReference>
<dbReference type="NCBIfam" id="NF033577">
    <property type="entry name" value="transpos_IS481"/>
    <property type="match status" value="1"/>
</dbReference>
<dbReference type="EMBL" id="JAAYYV010000050">
    <property type="protein sequence ID" value="NLF53158.1"/>
    <property type="molecule type" value="Genomic_DNA"/>
</dbReference>
<dbReference type="Pfam" id="PF13565">
    <property type="entry name" value="HTH_32"/>
    <property type="match status" value="1"/>
</dbReference>
<dbReference type="SUPFAM" id="SSF53098">
    <property type="entry name" value="Ribonuclease H-like"/>
    <property type="match status" value="1"/>
</dbReference>